<dbReference type="Pfam" id="PF14332">
    <property type="entry name" value="DUF4388"/>
    <property type="match status" value="1"/>
</dbReference>
<sequence length="205" mass="23127">MAIFGKLADFSVREILSVIGGRSGNLLIENDGGHRLRVHLSGGRITHVSFERTLESSHEISLLLKRLGEAQGSFHFDNHPDDSAPCGSLSLNWEELLLPAESERPTDELPHPQTRFMLIKGRNVKLPHALNEFLVRSSHLLERGTSAEHLSGKLGMPLETVQLHLKQLREVKKIWPVRAYSEHQHAPHTQEKNSLAKRLLGRFLK</sequence>
<evidence type="ECO:0000313" key="4">
    <source>
        <dbReference type="Proteomes" id="UP000501063"/>
    </source>
</evidence>
<accession>A0A6G6IS29</accession>
<dbReference type="GeneID" id="300411151"/>
<evidence type="ECO:0000313" key="2">
    <source>
        <dbReference type="EMBL" id="MBG6287433.1"/>
    </source>
</evidence>
<evidence type="ECO:0000313" key="3">
    <source>
        <dbReference type="EMBL" id="QIE85945.1"/>
    </source>
</evidence>
<gene>
    <name evidence="3" type="ORF">G5B91_06535</name>
    <name evidence="2" type="ORF">I5I61_08240</name>
</gene>
<dbReference type="KEGG" id="pnt:G5B91_06535"/>
<reference evidence="2 5" key="2">
    <citation type="submission" date="2020-11" db="EMBL/GenBank/DDBJ databases">
        <title>Enhanced detection system for hospital associated transmission using whole genome sequencing surveillance.</title>
        <authorList>
            <person name="Harrison L.H."/>
            <person name="Van Tyne D."/>
            <person name="Marsh J.W."/>
            <person name="Griffith M.P."/>
            <person name="Snyder D.J."/>
            <person name="Cooper V.S."/>
            <person name="Mustapha M."/>
        </authorList>
    </citation>
    <scope>NUCLEOTIDE SEQUENCE [LARGE SCALE GENOMIC DNA]</scope>
    <source>
        <strain evidence="2 5">PSA00705</strain>
    </source>
</reference>
<protein>
    <submittedName>
        <fullName evidence="3">DUF4388 domain-containing protein</fullName>
    </submittedName>
</protein>
<dbReference type="Proteomes" id="UP000501063">
    <property type="component" value="Chromosome"/>
</dbReference>
<dbReference type="EMBL" id="CP049140">
    <property type="protein sequence ID" value="QIE85945.1"/>
    <property type="molecule type" value="Genomic_DNA"/>
</dbReference>
<organism evidence="3 4">
    <name type="scientific">Pseudomonas nitroreducens</name>
    <dbReference type="NCBI Taxonomy" id="46680"/>
    <lineage>
        <taxon>Bacteria</taxon>
        <taxon>Pseudomonadati</taxon>
        <taxon>Pseudomonadota</taxon>
        <taxon>Gammaproteobacteria</taxon>
        <taxon>Pseudomonadales</taxon>
        <taxon>Pseudomonadaceae</taxon>
        <taxon>Pseudomonas</taxon>
    </lineage>
</organism>
<proteinExistence type="predicted"/>
<evidence type="ECO:0000313" key="5">
    <source>
        <dbReference type="Proteomes" id="UP000608450"/>
    </source>
</evidence>
<feature type="domain" description="PatA-like N-terminal" evidence="1">
    <location>
        <begin position="5"/>
        <end position="100"/>
    </location>
</feature>
<dbReference type="AlphaFoldDB" id="A0A6G6IS29"/>
<dbReference type="Proteomes" id="UP000608450">
    <property type="component" value="Unassembled WGS sequence"/>
</dbReference>
<keyword evidence="5" id="KW-1185">Reference proteome</keyword>
<dbReference type="EMBL" id="JADTFC010000014">
    <property type="protein sequence ID" value="MBG6287433.1"/>
    <property type="molecule type" value="Genomic_DNA"/>
</dbReference>
<name>A0A6G6IS29_PSENT</name>
<evidence type="ECO:0000259" key="1">
    <source>
        <dbReference type="Pfam" id="PF14332"/>
    </source>
</evidence>
<dbReference type="RefSeq" id="WP_081754121.1">
    <property type="nucleotide sequence ID" value="NZ_CP049140.1"/>
</dbReference>
<reference evidence="3 4" key="1">
    <citation type="submission" date="2020-02" db="EMBL/GenBank/DDBJ databases">
        <title>Integrative conjugative elements (ICEs) and plasmids drive adaptation of Pseudomonas nitroreducens strain HBP1 to wastewater environment.</title>
        <authorList>
            <person name="Sentchilo V."/>
            <person name="Carraro N."/>
            <person name="Bertelli C."/>
            <person name="van der Meer J.R."/>
        </authorList>
    </citation>
    <scope>NUCLEOTIDE SEQUENCE [LARGE SCALE GENOMIC DNA]</scope>
    <source>
        <strain evidence="3 4">HBP1</strain>
    </source>
</reference>
<dbReference type="InterPro" id="IPR025497">
    <property type="entry name" value="PatA-like_N"/>
</dbReference>